<dbReference type="Proteomes" id="UP000886523">
    <property type="component" value="Unassembled WGS sequence"/>
</dbReference>
<name>A0A9P6AVM1_9AGAM</name>
<proteinExistence type="predicted"/>
<comment type="caution">
    <text evidence="1">The sequence shown here is derived from an EMBL/GenBank/DDBJ whole genome shotgun (WGS) entry which is preliminary data.</text>
</comment>
<accession>A0A9P6AVM1</accession>
<gene>
    <name evidence="1" type="ORF">BS47DRAFT_1345075</name>
</gene>
<organism evidence="1 2">
    <name type="scientific">Hydnum rufescens UP504</name>
    <dbReference type="NCBI Taxonomy" id="1448309"/>
    <lineage>
        <taxon>Eukaryota</taxon>
        <taxon>Fungi</taxon>
        <taxon>Dikarya</taxon>
        <taxon>Basidiomycota</taxon>
        <taxon>Agaricomycotina</taxon>
        <taxon>Agaricomycetes</taxon>
        <taxon>Cantharellales</taxon>
        <taxon>Hydnaceae</taxon>
        <taxon>Hydnum</taxon>
    </lineage>
</organism>
<reference evidence="1" key="1">
    <citation type="journal article" date="2020" name="Nat. Commun.">
        <title>Large-scale genome sequencing of mycorrhizal fungi provides insights into the early evolution of symbiotic traits.</title>
        <authorList>
            <person name="Miyauchi S."/>
            <person name="Kiss E."/>
            <person name="Kuo A."/>
            <person name="Drula E."/>
            <person name="Kohler A."/>
            <person name="Sanchez-Garcia M."/>
            <person name="Morin E."/>
            <person name="Andreopoulos B."/>
            <person name="Barry K.W."/>
            <person name="Bonito G."/>
            <person name="Buee M."/>
            <person name="Carver A."/>
            <person name="Chen C."/>
            <person name="Cichocki N."/>
            <person name="Clum A."/>
            <person name="Culley D."/>
            <person name="Crous P.W."/>
            <person name="Fauchery L."/>
            <person name="Girlanda M."/>
            <person name="Hayes R.D."/>
            <person name="Keri Z."/>
            <person name="LaButti K."/>
            <person name="Lipzen A."/>
            <person name="Lombard V."/>
            <person name="Magnuson J."/>
            <person name="Maillard F."/>
            <person name="Murat C."/>
            <person name="Nolan M."/>
            <person name="Ohm R.A."/>
            <person name="Pangilinan J."/>
            <person name="Pereira M.F."/>
            <person name="Perotto S."/>
            <person name="Peter M."/>
            <person name="Pfister S."/>
            <person name="Riley R."/>
            <person name="Sitrit Y."/>
            <person name="Stielow J.B."/>
            <person name="Szollosi G."/>
            <person name="Zifcakova L."/>
            <person name="Stursova M."/>
            <person name="Spatafora J.W."/>
            <person name="Tedersoo L."/>
            <person name="Vaario L.M."/>
            <person name="Yamada A."/>
            <person name="Yan M."/>
            <person name="Wang P."/>
            <person name="Xu J."/>
            <person name="Bruns T."/>
            <person name="Baldrian P."/>
            <person name="Vilgalys R."/>
            <person name="Dunand C."/>
            <person name="Henrissat B."/>
            <person name="Grigoriev I.V."/>
            <person name="Hibbett D."/>
            <person name="Nagy L.G."/>
            <person name="Martin F.M."/>
        </authorList>
    </citation>
    <scope>NUCLEOTIDE SEQUENCE</scope>
    <source>
        <strain evidence="1">UP504</strain>
    </source>
</reference>
<dbReference type="EMBL" id="MU128982">
    <property type="protein sequence ID" value="KAF9512801.1"/>
    <property type="molecule type" value="Genomic_DNA"/>
</dbReference>
<evidence type="ECO:0000313" key="2">
    <source>
        <dbReference type="Proteomes" id="UP000886523"/>
    </source>
</evidence>
<keyword evidence="2" id="KW-1185">Reference proteome</keyword>
<dbReference type="AlphaFoldDB" id="A0A9P6AVM1"/>
<evidence type="ECO:0000313" key="1">
    <source>
        <dbReference type="EMBL" id="KAF9512801.1"/>
    </source>
</evidence>
<protein>
    <submittedName>
        <fullName evidence="1">Uncharacterized protein</fullName>
    </submittedName>
</protein>
<sequence>MVPSVLSTAQRPHFFSNTTEDTSGDAAASANELSLVLDRCQVSIALILDITCSPMYIVSTTELEAAIRPWGIVSNSSCGVLPFIDWIQSARGIDYPLQMPGLKQEALSLVELAMQIEQSPVDPHNSHLFFLDAIYDILGAEEI</sequence>